<dbReference type="GO" id="GO:0008270">
    <property type="term" value="F:zinc ion binding"/>
    <property type="evidence" value="ECO:0007669"/>
    <property type="project" value="UniProtKB-KW"/>
</dbReference>
<keyword evidence="3 5" id="KW-0863">Zinc-finger</keyword>
<reference evidence="8" key="2">
    <citation type="submission" date="2022-10" db="EMBL/GenBank/DDBJ databases">
        <authorList>
            <consortium name="ENA_rothamsted_submissions"/>
            <consortium name="culmorum"/>
            <person name="King R."/>
        </authorList>
    </citation>
    <scope>NUCLEOTIDE SEQUENCE</scope>
</reference>
<feature type="compositionally biased region" description="Basic and acidic residues" evidence="6">
    <location>
        <begin position="163"/>
        <end position="174"/>
    </location>
</feature>
<feature type="domain" description="C2H2-type" evidence="7">
    <location>
        <begin position="9"/>
        <end position="36"/>
    </location>
</feature>
<dbReference type="EMBL" id="OU895880">
    <property type="protein sequence ID" value="CAG9812219.1"/>
    <property type="molecule type" value="Genomic_DNA"/>
</dbReference>
<dbReference type="PROSITE" id="PS50157">
    <property type="entry name" value="ZINC_FINGER_C2H2_2"/>
    <property type="match status" value="7"/>
</dbReference>
<feature type="domain" description="C2H2-type" evidence="7">
    <location>
        <begin position="121"/>
        <end position="152"/>
    </location>
</feature>
<keyword evidence="1" id="KW-0479">Metal-binding</keyword>
<evidence type="ECO:0000256" key="3">
    <source>
        <dbReference type="ARBA" id="ARBA00022771"/>
    </source>
</evidence>
<name>A0A9N9WZS4_9DIPT</name>
<dbReference type="Gene3D" id="3.30.160.60">
    <property type="entry name" value="Classic Zinc Finger"/>
    <property type="match status" value="2"/>
</dbReference>
<feature type="compositionally biased region" description="Polar residues" evidence="6">
    <location>
        <begin position="175"/>
        <end position="187"/>
    </location>
</feature>
<dbReference type="GO" id="GO:0005634">
    <property type="term" value="C:nucleus"/>
    <property type="evidence" value="ECO:0007669"/>
    <property type="project" value="TreeGrafter"/>
</dbReference>
<feature type="compositionally biased region" description="Low complexity" evidence="6">
    <location>
        <begin position="193"/>
        <end position="208"/>
    </location>
</feature>
<gene>
    <name evidence="8" type="ORF">CHIRRI_LOCUS15024</name>
</gene>
<feature type="domain" description="C2H2-type" evidence="7">
    <location>
        <begin position="505"/>
        <end position="528"/>
    </location>
</feature>
<dbReference type="PANTHER" id="PTHR24409:SF295">
    <property type="entry name" value="AZ2-RELATED"/>
    <property type="match status" value="1"/>
</dbReference>
<dbReference type="PROSITE" id="PS00028">
    <property type="entry name" value="ZINC_FINGER_C2H2_1"/>
    <property type="match status" value="7"/>
</dbReference>
<evidence type="ECO:0000256" key="6">
    <source>
        <dbReference type="SAM" id="MobiDB-lite"/>
    </source>
</evidence>
<evidence type="ECO:0000259" key="7">
    <source>
        <dbReference type="PROSITE" id="PS50157"/>
    </source>
</evidence>
<dbReference type="InterPro" id="IPR036236">
    <property type="entry name" value="Znf_C2H2_sf"/>
</dbReference>
<evidence type="ECO:0000256" key="4">
    <source>
        <dbReference type="ARBA" id="ARBA00022833"/>
    </source>
</evidence>
<dbReference type="AlphaFoldDB" id="A0A9N9WZS4"/>
<feature type="domain" description="C2H2-type" evidence="7">
    <location>
        <begin position="36"/>
        <end position="65"/>
    </location>
</feature>
<accession>A0A9N9WZS4</accession>
<evidence type="ECO:0000256" key="2">
    <source>
        <dbReference type="ARBA" id="ARBA00022737"/>
    </source>
</evidence>
<organism evidence="8 9">
    <name type="scientific">Chironomus riparius</name>
    <dbReference type="NCBI Taxonomy" id="315576"/>
    <lineage>
        <taxon>Eukaryota</taxon>
        <taxon>Metazoa</taxon>
        <taxon>Ecdysozoa</taxon>
        <taxon>Arthropoda</taxon>
        <taxon>Hexapoda</taxon>
        <taxon>Insecta</taxon>
        <taxon>Pterygota</taxon>
        <taxon>Neoptera</taxon>
        <taxon>Endopterygota</taxon>
        <taxon>Diptera</taxon>
        <taxon>Nematocera</taxon>
        <taxon>Chironomoidea</taxon>
        <taxon>Chironomidae</taxon>
        <taxon>Chironominae</taxon>
        <taxon>Chironomus</taxon>
    </lineage>
</organism>
<dbReference type="PANTHER" id="PTHR24409">
    <property type="entry name" value="ZINC FINGER PROTEIN 142"/>
    <property type="match status" value="1"/>
</dbReference>
<feature type="region of interest" description="Disordered" evidence="6">
    <location>
        <begin position="437"/>
        <end position="458"/>
    </location>
</feature>
<keyword evidence="2" id="KW-0677">Repeat</keyword>
<dbReference type="GO" id="GO:0000977">
    <property type="term" value="F:RNA polymerase II transcription regulatory region sequence-specific DNA binding"/>
    <property type="evidence" value="ECO:0007669"/>
    <property type="project" value="TreeGrafter"/>
</dbReference>
<feature type="domain" description="C2H2-type" evidence="7">
    <location>
        <begin position="374"/>
        <end position="403"/>
    </location>
</feature>
<dbReference type="Proteomes" id="UP001153620">
    <property type="component" value="Chromosome 4"/>
</dbReference>
<evidence type="ECO:0000313" key="9">
    <source>
        <dbReference type="Proteomes" id="UP001153620"/>
    </source>
</evidence>
<feature type="domain" description="C2H2-type" evidence="7">
    <location>
        <begin position="320"/>
        <end position="347"/>
    </location>
</feature>
<protein>
    <recommendedName>
        <fullName evidence="7">C2H2-type domain-containing protein</fullName>
    </recommendedName>
</protein>
<keyword evidence="4" id="KW-0862">Zinc</keyword>
<evidence type="ECO:0000256" key="5">
    <source>
        <dbReference type="PROSITE-ProRule" id="PRU00042"/>
    </source>
</evidence>
<dbReference type="SUPFAM" id="SSF57667">
    <property type="entry name" value="beta-beta-alpha zinc fingers"/>
    <property type="match status" value="2"/>
</dbReference>
<dbReference type="GO" id="GO:0000981">
    <property type="term" value="F:DNA-binding transcription factor activity, RNA polymerase II-specific"/>
    <property type="evidence" value="ECO:0007669"/>
    <property type="project" value="TreeGrafter"/>
</dbReference>
<feature type="region of interest" description="Disordered" evidence="6">
    <location>
        <begin position="149"/>
        <end position="208"/>
    </location>
</feature>
<feature type="region of interest" description="Disordered" evidence="6">
    <location>
        <begin position="74"/>
        <end position="94"/>
    </location>
</feature>
<dbReference type="Pfam" id="PF00096">
    <property type="entry name" value="zf-C2H2"/>
    <property type="match status" value="1"/>
</dbReference>
<feature type="compositionally biased region" description="Polar residues" evidence="6">
    <location>
        <begin position="74"/>
        <end position="85"/>
    </location>
</feature>
<sequence length="528" mass="60968">MEQYSVKSYECPKCDRIFERPGHIERHLQAHNNFRFVCLVCNMRFSNSKFLNEHQSKSNHKEYEILKKSSYKASSVPVSKPTSSQKPKRPKHSFKCSKCNYCAFTYANLKRHLISHQYYFYKCCKIDCKMTFRTLKLLNEHRAETGHSGKNITQKIRNKKSVIKNEIKLEKSSSDRNPNQHKSSTEMTKPDTKQSNSSNSISIDKNQIQSSETRPIIKNFRLLIQQIEEEALKSPVKKKIKCDDKKNNETDSESSSYFSACNSEEDEHHMINLRAASISQQLKLDRKRAESLKRAEKYRAQQKVSNDLIRIRKFRGRLNFQCKKCDKSFGKIGSARIHVASHINANLKCPKCKRILPNKRFLLMHLRAHNRLKFICSIGECGMKFASIKCLKKHHVNHHRLKLSDESGTDDDDKSKGLQIMTRSMSQMSDLKKYRGENISPVSSSSSSRSNSPKATNLSTDLSISSSFLKKLSTLSISKLDSENLEATAVSTTIKVVEIKNQFKLECLMCSKKFKDSFMLWSHLLKKH</sequence>
<dbReference type="SMART" id="SM00355">
    <property type="entry name" value="ZnF_C2H2"/>
    <property type="match status" value="8"/>
</dbReference>
<evidence type="ECO:0000313" key="8">
    <source>
        <dbReference type="EMBL" id="CAG9812219.1"/>
    </source>
</evidence>
<proteinExistence type="predicted"/>
<dbReference type="InterPro" id="IPR013087">
    <property type="entry name" value="Znf_C2H2_type"/>
</dbReference>
<feature type="domain" description="C2H2-type" evidence="7">
    <location>
        <begin position="347"/>
        <end position="374"/>
    </location>
</feature>
<evidence type="ECO:0000256" key="1">
    <source>
        <dbReference type="ARBA" id="ARBA00022723"/>
    </source>
</evidence>
<keyword evidence="9" id="KW-1185">Reference proteome</keyword>
<dbReference type="OrthoDB" id="40579at2759"/>
<feature type="compositionally biased region" description="Low complexity" evidence="6">
    <location>
        <begin position="440"/>
        <end position="452"/>
    </location>
</feature>
<reference evidence="8" key="1">
    <citation type="submission" date="2022-01" db="EMBL/GenBank/DDBJ databases">
        <authorList>
            <person name="King R."/>
        </authorList>
    </citation>
    <scope>NUCLEOTIDE SEQUENCE</scope>
</reference>